<dbReference type="InterPro" id="IPR001138">
    <property type="entry name" value="Zn2Cys6_DnaBD"/>
</dbReference>
<dbReference type="EMBL" id="HBHC01000162">
    <property type="protein sequence ID" value="CAD9649984.1"/>
    <property type="molecule type" value="Transcribed_RNA"/>
</dbReference>
<proteinExistence type="predicted"/>
<dbReference type="GO" id="GO:0008270">
    <property type="term" value="F:zinc ion binding"/>
    <property type="evidence" value="ECO:0007669"/>
    <property type="project" value="InterPro"/>
</dbReference>
<dbReference type="AlphaFoldDB" id="A0A7S2QRT6"/>
<dbReference type="PROSITE" id="PS00463">
    <property type="entry name" value="ZN2_CY6_FUNGAL_1"/>
    <property type="match status" value="1"/>
</dbReference>
<feature type="compositionally biased region" description="Basic and acidic residues" evidence="1">
    <location>
        <begin position="23"/>
        <end position="34"/>
    </location>
</feature>
<sequence length="340" mass="39960">MMRPSLRLAASRRMDPISPPRPHGLDGRDSESWRWEYPTSSRRSFPKKPVAKWTEVTPRQSEQIYRKRNYAAYLAPRSRISDFFAPPRSSREREEPVLKRVRAAYVREEQDAPLERDAVFEPSLNVGQKERKREIGNVCPKFNIQIRRRRAAERDKRLQEEKEIKRRFTSREVDPYSRLGKRLETEGGRYAQEQSSRMNVFTRFLALKHERLDIMSRSGKSQSSIKNYVEPPMETKSKLPMPKSRPRKIAKRLPNGMACNSCRIRKVRCNGSRPCLQCCWRDEPCDNYQKAKLGNKNSKSHSFDFQYPIQKKSRSNISREGSDLLPRRTNSNGTSRRLLL</sequence>
<feature type="region of interest" description="Disordered" evidence="1">
    <location>
        <begin position="296"/>
        <end position="340"/>
    </location>
</feature>
<feature type="domain" description="Zn(2)-C6 fungal-type" evidence="2">
    <location>
        <begin position="258"/>
        <end position="285"/>
    </location>
</feature>
<dbReference type="InterPro" id="IPR036864">
    <property type="entry name" value="Zn2-C6_fun-type_DNA-bd_sf"/>
</dbReference>
<name>A0A7S2QRT6_9EUKA</name>
<evidence type="ECO:0000313" key="3">
    <source>
        <dbReference type="EMBL" id="CAD9649984.1"/>
    </source>
</evidence>
<evidence type="ECO:0000259" key="2">
    <source>
        <dbReference type="PROSITE" id="PS50048"/>
    </source>
</evidence>
<organism evidence="3">
    <name type="scientific">Norrisiella sphaerica</name>
    <dbReference type="NCBI Taxonomy" id="552664"/>
    <lineage>
        <taxon>Eukaryota</taxon>
        <taxon>Sar</taxon>
        <taxon>Rhizaria</taxon>
        <taxon>Cercozoa</taxon>
        <taxon>Chlorarachniophyceae</taxon>
        <taxon>Norrisiella</taxon>
    </lineage>
</organism>
<evidence type="ECO:0000256" key="1">
    <source>
        <dbReference type="SAM" id="MobiDB-lite"/>
    </source>
</evidence>
<feature type="region of interest" description="Disordered" evidence="1">
    <location>
        <begin position="1"/>
        <end position="51"/>
    </location>
</feature>
<reference evidence="3" key="1">
    <citation type="submission" date="2021-01" db="EMBL/GenBank/DDBJ databases">
        <authorList>
            <person name="Corre E."/>
            <person name="Pelletier E."/>
            <person name="Niang G."/>
            <person name="Scheremetjew M."/>
            <person name="Finn R."/>
            <person name="Kale V."/>
            <person name="Holt S."/>
            <person name="Cochrane G."/>
            <person name="Meng A."/>
            <person name="Brown T."/>
            <person name="Cohen L."/>
        </authorList>
    </citation>
    <scope>NUCLEOTIDE SEQUENCE</scope>
    <source>
        <strain evidence="3">BC52</strain>
    </source>
</reference>
<dbReference type="Pfam" id="PF00172">
    <property type="entry name" value="Zn_clus"/>
    <property type="match status" value="1"/>
</dbReference>
<dbReference type="CDD" id="cd00067">
    <property type="entry name" value="GAL4"/>
    <property type="match status" value="1"/>
</dbReference>
<dbReference type="Gene3D" id="4.10.240.10">
    <property type="entry name" value="Zn(2)-C6 fungal-type DNA-binding domain"/>
    <property type="match status" value="1"/>
</dbReference>
<accession>A0A7S2QRT6</accession>
<dbReference type="SMART" id="SM00066">
    <property type="entry name" value="GAL4"/>
    <property type="match status" value="1"/>
</dbReference>
<dbReference type="GO" id="GO:0000981">
    <property type="term" value="F:DNA-binding transcription factor activity, RNA polymerase II-specific"/>
    <property type="evidence" value="ECO:0007669"/>
    <property type="project" value="InterPro"/>
</dbReference>
<gene>
    <name evidence="3" type="ORF">NSPH01132_LOCUS81</name>
</gene>
<protein>
    <recommendedName>
        <fullName evidence="2">Zn(2)-C6 fungal-type domain-containing protein</fullName>
    </recommendedName>
</protein>
<feature type="compositionally biased region" description="Polar residues" evidence="1">
    <location>
        <begin position="328"/>
        <end position="340"/>
    </location>
</feature>
<dbReference type="SUPFAM" id="SSF57701">
    <property type="entry name" value="Zn2/Cys6 DNA-binding domain"/>
    <property type="match status" value="1"/>
</dbReference>
<dbReference type="PROSITE" id="PS50048">
    <property type="entry name" value="ZN2_CY6_FUNGAL_2"/>
    <property type="match status" value="1"/>
</dbReference>